<accession>A0A645G9X4</accession>
<dbReference type="AlphaFoldDB" id="A0A645G9X4"/>
<sequence>MENISILFHLFANLFTYRNIIRHLHCQKDNGSIVFFNNGIAKLGKTVNKPIHLPPVAHRNHNKGFVQRNTFCLQKTFCVFLCNALHGKYRVSCHKALFRIYTHGKKFIIGVFLSEGNQIRTIYHLFHQPPVSFS</sequence>
<organism evidence="1">
    <name type="scientific">bioreactor metagenome</name>
    <dbReference type="NCBI Taxonomy" id="1076179"/>
    <lineage>
        <taxon>unclassified sequences</taxon>
        <taxon>metagenomes</taxon>
        <taxon>ecological metagenomes</taxon>
    </lineage>
</organism>
<comment type="caution">
    <text evidence="1">The sequence shown here is derived from an EMBL/GenBank/DDBJ whole genome shotgun (WGS) entry which is preliminary data.</text>
</comment>
<evidence type="ECO:0000313" key="1">
    <source>
        <dbReference type="EMBL" id="MPN20874.1"/>
    </source>
</evidence>
<dbReference type="EMBL" id="VSSQ01068732">
    <property type="protein sequence ID" value="MPN20874.1"/>
    <property type="molecule type" value="Genomic_DNA"/>
</dbReference>
<name>A0A645G9X4_9ZZZZ</name>
<protein>
    <submittedName>
        <fullName evidence="1">Uncharacterized protein</fullName>
    </submittedName>
</protein>
<reference evidence="1" key="1">
    <citation type="submission" date="2019-08" db="EMBL/GenBank/DDBJ databases">
        <authorList>
            <person name="Kucharzyk K."/>
            <person name="Murdoch R.W."/>
            <person name="Higgins S."/>
            <person name="Loffler F."/>
        </authorList>
    </citation>
    <scope>NUCLEOTIDE SEQUENCE</scope>
</reference>
<proteinExistence type="predicted"/>
<gene>
    <name evidence="1" type="ORF">SDC9_168253</name>
</gene>